<dbReference type="PROSITE" id="PS51730">
    <property type="entry name" value="GNAT_ATAT"/>
    <property type="match status" value="1"/>
</dbReference>
<dbReference type="EMBL" id="OV170231">
    <property type="protein sequence ID" value="CAH0716361.1"/>
    <property type="molecule type" value="Genomic_DNA"/>
</dbReference>
<sequence>MEWMLPVNEMLNQNITKLNCTLIPPGFHGDVRSVRVMVESLCKLIDILGEQSAKAQGLNKVITTAEKLRNSPTHVLYLLKDAKAKEGKGDVIGLLKVGHKHLFLFDERDKVREVEPLCVLDFFILPDRQRHGYGRVLFDHMLQDLETSAQELAIDGPSPKMEQFLRKNYGIDRLIRQNNNFAISPQFFAAVADINKSGRSTPVVTPAVGRFTAPKPPSAIANVIHGDHFQSTSNGTSEMGSPVADAEVGKANNAVEPRAKTDEAKEPKGDADAKAVEELVENQKSPERPSTLKVEPVLEAVCDAALSPAGSTASRRDSQLTDRGYFDVKFYHNKLW</sequence>
<feature type="compositionally biased region" description="Basic and acidic residues" evidence="3">
    <location>
        <begin position="257"/>
        <end position="277"/>
    </location>
</feature>
<dbReference type="InterPro" id="IPR007965">
    <property type="entry name" value="GNAT_ATAT"/>
</dbReference>
<dbReference type="OrthoDB" id="447510at2759"/>
<gene>
    <name evidence="5" type="ORF">BINO364_LOCUS3148</name>
</gene>
<evidence type="ECO:0000256" key="1">
    <source>
        <dbReference type="ARBA" id="ARBA00022679"/>
    </source>
</evidence>
<dbReference type="HAMAP" id="MF_03130">
    <property type="entry name" value="mec17"/>
    <property type="match status" value="1"/>
</dbReference>
<dbReference type="Gene3D" id="3.40.630.30">
    <property type="match status" value="1"/>
</dbReference>
<evidence type="ECO:0000313" key="6">
    <source>
        <dbReference type="Proteomes" id="UP000838878"/>
    </source>
</evidence>
<keyword evidence="6" id="KW-1185">Reference proteome</keyword>
<dbReference type="Pfam" id="PF05301">
    <property type="entry name" value="Acetyltransf_16"/>
    <property type="match status" value="1"/>
</dbReference>
<feature type="non-terminal residue" evidence="5">
    <location>
        <position position="336"/>
    </location>
</feature>
<evidence type="ECO:0000256" key="3">
    <source>
        <dbReference type="SAM" id="MobiDB-lite"/>
    </source>
</evidence>
<dbReference type="InterPro" id="IPR038746">
    <property type="entry name" value="Atat"/>
</dbReference>
<keyword evidence="1" id="KW-0808">Transferase</keyword>
<proteinExistence type="inferred from homology"/>
<protein>
    <recommendedName>
        <fullName evidence="4">N-acetyltransferase domain-containing protein</fullName>
    </recommendedName>
</protein>
<name>A0A8J9U9L3_9NEOP</name>
<reference evidence="5" key="1">
    <citation type="submission" date="2021-12" db="EMBL/GenBank/DDBJ databases">
        <authorList>
            <person name="Martin H S."/>
        </authorList>
    </citation>
    <scope>NUCLEOTIDE SEQUENCE</scope>
</reference>
<feature type="region of interest" description="Disordered" evidence="3">
    <location>
        <begin position="231"/>
        <end position="291"/>
    </location>
</feature>
<dbReference type="PANTHER" id="PTHR12327">
    <property type="entry name" value="ALPHA-TUBULIN N-ACETYLTRANSFERASE 1"/>
    <property type="match status" value="1"/>
</dbReference>
<dbReference type="Proteomes" id="UP000838878">
    <property type="component" value="Chromosome 11"/>
</dbReference>
<organism evidence="5 6">
    <name type="scientific">Brenthis ino</name>
    <name type="common">lesser marbled fritillary</name>
    <dbReference type="NCBI Taxonomy" id="405034"/>
    <lineage>
        <taxon>Eukaryota</taxon>
        <taxon>Metazoa</taxon>
        <taxon>Ecdysozoa</taxon>
        <taxon>Arthropoda</taxon>
        <taxon>Hexapoda</taxon>
        <taxon>Insecta</taxon>
        <taxon>Pterygota</taxon>
        <taxon>Neoptera</taxon>
        <taxon>Endopterygota</taxon>
        <taxon>Lepidoptera</taxon>
        <taxon>Glossata</taxon>
        <taxon>Ditrysia</taxon>
        <taxon>Papilionoidea</taxon>
        <taxon>Nymphalidae</taxon>
        <taxon>Heliconiinae</taxon>
        <taxon>Argynnini</taxon>
        <taxon>Brenthis</taxon>
    </lineage>
</organism>
<keyword evidence="2" id="KW-0012">Acyltransferase</keyword>
<dbReference type="AlphaFoldDB" id="A0A8J9U9L3"/>
<dbReference type="CDD" id="cd04301">
    <property type="entry name" value="NAT_SF"/>
    <property type="match status" value="1"/>
</dbReference>
<evidence type="ECO:0000256" key="2">
    <source>
        <dbReference type="ARBA" id="ARBA00023315"/>
    </source>
</evidence>
<dbReference type="GO" id="GO:0019799">
    <property type="term" value="F:tubulin N-acetyltransferase activity"/>
    <property type="evidence" value="ECO:0007669"/>
    <property type="project" value="InterPro"/>
</dbReference>
<dbReference type="PANTHER" id="PTHR12327:SF0">
    <property type="entry name" value="ALPHA-TUBULIN N-ACETYLTRANSFERASE 1"/>
    <property type="match status" value="1"/>
</dbReference>
<evidence type="ECO:0000313" key="5">
    <source>
        <dbReference type="EMBL" id="CAH0716361.1"/>
    </source>
</evidence>
<evidence type="ECO:0000259" key="4">
    <source>
        <dbReference type="PROSITE" id="PS51730"/>
    </source>
</evidence>
<dbReference type="GO" id="GO:0005874">
    <property type="term" value="C:microtubule"/>
    <property type="evidence" value="ECO:0007669"/>
    <property type="project" value="InterPro"/>
</dbReference>
<accession>A0A8J9U9L3</accession>
<feature type="domain" description="N-acetyltransferase" evidence="4">
    <location>
        <begin position="1"/>
        <end position="188"/>
    </location>
</feature>